<keyword evidence="2" id="KW-1185">Reference proteome</keyword>
<dbReference type="AlphaFoldDB" id="A0A9N7MSS3"/>
<protein>
    <submittedName>
        <fullName evidence="1">Two-component response regulator ARR15</fullName>
    </submittedName>
</protein>
<proteinExistence type="predicted"/>
<accession>A0A9N7MSS3</accession>
<dbReference type="Proteomes" id="UP001153555">
    <property type="component" value="Unassembled WGS sequence"/>
</dbReference>
<dbReference type="Gene3D" id="3.40.50.2300">
    <property type="match status" value="1"/>
</dbReference>
<comment type="caution">
    <text evidence="1">The sequence shown here is derived from an EMBL/GenBank/DDBJ whole genome shotgun (WGS) entry which is preliminary data.</text>
</comment>
<evidence type="ECO:0000313" key="2">
    <source>
        <dbReference type="Proteomes" id="UP001153555"/>
    </source>
</evidence>
<dbReference type="OrthoDB" id="60033at2759"/>
<gene>
    <name evidence="1" type="ORF">SHERM_13022</name>
</gene>
<dbReference type="EMBL" id="CACSLK010009942">
    <property type="protein sequence ID" value="CAA0812275.1"/>
    <property type="molecule type" value="Genomic_DNA"/>
</dbReference>
<reference evidence="1" key="1">
    <citation type="submission" date="2019-12" db="EMBL/GenBank/DDBJ databases">
        <authorList>
            <person name="Scholes J."/>
        </authorList>
    </citation>
    <scope>NUCLEOTIDE SEQUENCE</scope>
</reference>
<evidence type="ECO:0000313" key="1">
    <source>
        <dbReference type="EMBL" id="CAA0812275.1"/>
    </source>
</evidence>
<name>A0A9N7MSS3_STRHE</name>
<organism evidence="1 2">
    <name type="scientific">Striga hermonthica</name>
    <name type="common">Purple witchweed</name>
    <name type="synonym">Buchnera hermonthica</name>
    <dbReference type="NCBI Taxonomy" id="68872"/>
    <lineage>
        <taxon>Eukaryota</taxon>
        <taxon>Viridiplantae</taxon>
        <taxon>Streptophyta</taxon>
        <taxon>Embryophyta</taxon>
        <taxon>Tracheophyta</taxon>
        <taxon>Spermatophyta</taxon>
        <taxon>Magnoliopsida</taxon>
        <taxon>eudicotyledons</taxon>
        <taxon>Gunneridae</taxon>
        <taxon>Pentapetalae</taxon>
        <taxon>asterids</taxon>
        <taxon>lamiids</taxon>
        <taxon>Lamiales</taxon>
        <taxon>Orobanchaceae</taxon>
        <taxon>Buchnereae</taxon>
        <taxon>Striga</taxon>
    </lineage>
</organism>
<sequence>MVFLVVPHLTNCPPHYITLSSGVACVDRKVIERLLEISRCKESGTRALKYLGLDEEKNSSGFDFRNHLFFVMVLDLEVNSMPGMTGFELLQKIKDGIS</sequence>